<accession>A0AAP4TWE5</accession>
<keyword evidence="2" id="KW-1003">Cell membrane</keyword>
<protein>
    <submittedName>
        <fullName evidence="8">Multidrug efflux SMR transporter</fullName>
    </submittedName>
</protein>
<dbReference type="Pfam" id="PF00893">
    <property type="entry name" value="Multi_Drug_Res"/>
    <property type="match status" value="1"/>
</dbReference>
<evidence type="ECO:0000256" key="7">
    <source>
        <dbReference type="SAM" id="Phobius"/>
    </source>
</evidence>
<evidence type="ECO:0000313" key="9">
    <source>
        <dbReference type="Proteomes" id="UP001170481"/>
    </source>
</evidence>
<gene>
    <name evidence="8" type="ORF">Q4535_05190</name>
</gene>
<dbReference type="EMBL" id="JAUORK010000004">
    <property type="protein sequence ID" value="MDO6671509.1"/>
    <property type="molecule type" value="Genomic_DNA"/>
</dbReference>
<evidence type="ECO:0000256" key="2">
    <source>
        <dbReference type="ARBA" id="ARBA00022475"/>
    </source>
</evidence>
<reference evidence="8" key="1">
    <citation type="submission" date="2023-07" db="EMBL/GenBank/DDBJ databases">
        <title>Genome content predicts the carbon catabolic preferences of heterotrophic bacteria.</title>
        <authorList>
            <person name="Gralka M."/>
        </authorList>
    </citation>
    <scope>NUCLEOTIDE SEQUENCE</scope>
    <source>
        <strain evidence="8">C2R13</strain>
    </source>
</reference>
<organism evidence="8 9">
    <name type="scientific">Cobetia amphilecti</name>
    <dbReference type="NCBI Taxonomy" id="1055104"/>
    <lineage>
        <taxon>Bacteria</taxon>
        <taxon>Pseudomonadati</taxon>
        <taxon>Pseudomonadota</taxon>
        <taxon>Gammaproteobacteria</taxon>
        <taxon>Oceanospirillales</taxon>
        <taxon>Halomonadaceae</taxon>
        <taxon>Cobetia</taxon>
    </lineage>
</organism>
<comment type="caution">
    <text evidence="8">The sequence shown here is derived from an EMBL/GenBank/DDBJ whole genome shotgun (WGS) entry which is preliminary data.</text>
</comment>
<dbReference type="RefSeq" id="WP_082388480.1">
    <property type="nucleotide sequence ID" value="NZ_JAUORK010000004.1"/>
</dbReference>
<dbReference type="GO" id="GO:0022857">
    <property type="term" value="F:transmembrane transporter activity"/>
    <property type="evidence" value="ECO:0007669"/>
    <property type="project" value="InterPro"/>
</dbReference>
<feature type="transmembrane region" description="Helical" evidence="7">
    <location>
        <begin position="54"/>
        <end position="72"/>
    </location>
</feature>
<feature type="transmembrane region" description="Helical" evidence="7">
    <location>
        <begin position="27"/>
        <end position="48"/>
    </location>
</feature>
<proteinExistence type="inferred from homology"/>
<dbReference type="GO" id="GO:0005886">
    <property type="term" value="C:plasma membrane"/>
    <property type="evidence" value="ECO:0007669"/>
    <property type="project" value="UniProtKB-SubCell"/>
</dbReference>
<dbReference type="InterPro" id="IPR045324">
    <property type="entry name" value="Small_multidrug_res"/>
</dbReference>
<dbReference type="PANTHER" id="PTHR30561:SF7">
    <property type="entry name" value="GUANIDINIUM EFFLUX SYSTEM SUBUNIT GDNC-RELATED"/>
    <property type="match status" value="1"/>
</dbReference>
<feature type="transmembrane region" description="Helical" evidence="7">
    <location>
        <begin position="79"/>
        <end position="100"/>
    </location>
</feature>
<evidence type="ECO:0000256" key="3">
    <source>
        <dbReference type="ARBA" id="ARBA00022692"/>
    </source>
</evidence>
<keyword evidence="4 7" id="KW-1133">Transmembrane helix</keyword>
<evidence type="ECO:0000256" key="5">
    <source>
        <dbReference type="ARBA" id="ARBA00023136"/>
    </source>
</evidence>
<feature type="transmembrane region" description="Helical" evidence="7">
    <location>
        <begin position="106"/>
        <end position="125"/>
    </location>
</feature>
<evidence type="ECO:0000313" key="8">
    <source>
        <dbReference type="EMBL" id="MDO6671509.1"/>
    </source>
</evidence>
<keyword evidence="5 7" id="KW-0472">Membrane</keyword>
<dbReference type="PANTHER" id="PTHR30561">
    <property type="entry name" value="SMR FAMILY PROTON-DEPENDENT DRUG EFFLUX TRANSPORTER SUGE"/>
    <property type="match status" value="1"/>
</dbReference>
<evidence type="ECO:0000256" key="4">
    <source>
        <dbReference type="ARBA" id="ARBA00022989"/>
    </source>
</evidence>
<dbReference type="Proteomes" id="UP001170481">
    <property type="component" value="Unassembled WGS sequence"/>
</dbReference>
<dbReference type="InterPro" id="IPR000390">
    <property type="entry name" value="Small_drug/metabolite_transptr"/>
</dbReference>
<dbReference type="InterPro" id="IPR037185">
    <property type="entry name" value="EmrE-like"/>
</dbReference>
<name>A0AAP4TWE5_9GAMM</name>
<dbReference type="SUPFAM" id="SSF103481">
    <property type="entry name" value="Multidrug resistance efflux transporter EmrE"/>
    <property type="match status" value="1"/>
</dbReference>
<keyword evidence="3 6" id="KW-0812">Transmembrane</keyword>
<evidence type="ECO:0000256" key="6">
    <source>
        <dbReference type="RuleBase" id="RU003942"/>
    </source>
</evidence>
<evidence type="ECO:0000256" key="1">
    <source>
        <dbReference type="ARBA" id="ARBA00004651"/>
    </source>
</evidence>
<comment type="subcellular location">
    <subcellularLocation>
        <location evidence="1 6">Cell membrane</location>
        <topology evidence="1 6">Multi-pass membrane protein</topology>
    </subcellularLocation>
</comment>
<comment type="similarity">
    <text evidence="6">Belongs to the drug/metabolite transporter (DMT) superfamily. Small multidrug resistance (SMR) (TC 2.A.7.1) family.</text>
</comment>
<sequence length="146" mass="15822">MKRRSLTGDETPHFPDTPQGHPITMRITLYFLISTLCEIGWATGLKVADSPLEWALTVLLVIISLSLVTQIAKTLPASTTYAIFVGLGTVGTVVADLLFFDLEFQWSTLGFVVLMLIGIIVLKTAPSAPADKQPRASATPQTTFSE</sequence>
<dbReference type="AlphaFoldDB" id="A0AAP4TWE5"/>
<dbReference type="Gene3D" id="1.10.3730.20">
    <property type="match status" value="1"/>
</dbReference>